<feature type="chain" id="PRO_5039047011" description="DUF1508 domain-containing protein" evidence="1">
    <location>
        <begin position="32"/>
        <end position="122"/>
    </location>
</feature>
<evidence type="ECO:0008006" key="4">
    <source>
        <dbReference type="Google" id="ProtNLM"/>
    </source>
</evidence>
<evidence type="ECO:0000313" key="2">
    <source>
        <dbReference type="EMBL" id="EEQ49110.1"/>
    </source>
</evidence>
<feature type="signal peptide" evidence="1">
    <location>
        <begin position="1"/>
        <end position="31"/>
    </location>
</feature>
<dbReference type="STRING" id="638302.HMPREF0908_0426"/>
<dbReference type="OrthoDB" id="1744455at2"/>
<dbReference type="AlphaFoldDB" id="C4V1X9"/>
<dbReference type="HOGENOM" id="CLU_2025133_0_0_9"/>
<accession>C4V1X9</accession>
<sequence length="122" mass="13278">MVMSMCNGKNVFAVMLALLIGLVIAGGPARADAATIYIYQGKGVGVMADTTSRWFDGNAGGVACTFEREHTGVLTYRFTRTANGWEYETFGTRPSYYDAKPIINAILNYIVTGNTTQEYNPS</sequence>
<organism evidence="2 3">
    <name type="scientific">Selenomonas flueggei ATCC 43531</name>
    <dbReference type="NCBI Taxonomy" id="638302"/>
    <lineage>
        <taxon>Bacteria</taxon>
        <taxon>Bacillati</taxon>
        <taxon>Bacillota</taxon>
        <taxon>Negativicutes</taxon>
        <taxon>Selenomonadales</taxon>
        <taxon>Selenomonadaceae</taxon>
        <taxon>Selenomonas</taxon>
    </lineage>
</organism>
<keyword evidence="1" id="KW-0732">Signal</keyword>
<protein>
    <recommendedName>
        <fullName evidence="4">DUF1508 domain-containing protein</fullName>
    </recommendedName>
</protein>
<gene>
    <name evidence="2" type="ORF">HMPREF0908_0426</name>
</gene>
<dbReference type="EMBL" id="ACLA01000006">
    <property type="protein sequence ID" value="EEQ49110.1"/>
    <property type="molecule type" value="Genomic_DNA"/>
</dbReference>
<dbReference type="Proteomes" id="UP000005309">
    <property type="component" value="Unassembled WGS sequence"/>
</dbReference>
<evidence type="ECO:0000313" key="3">
    <source>
        <dbReference type="Proteomes" id="UP000005309"/>
    </source>
</evidence>
<name>C4V1X9_9FIRM</name>
<proteinExistence type="predicted"/>
<evidence type="ECO:0000256" key="1">
    <source>
        <dbReference type="SAM" id="SignalP"/>
    </source>
</evidence>
<reference evidence="2 3" key="1">
    <citation type="submission" date="2009-04" db="EMBL/GenBank/DDBJ databases">
        <authorList>
            <person name="Qin X."/>
            <person name="Bachman B."/>
            <person name="Battles P."/>
            <person name="Bell A."/>
            <person name="Bess C."/>
            <person name="Bickham C."/>
            <person name="Chaboub L."/>
            <person name="Chen D."/>
            <person name="Coyle M."/>
            <person name="Deiros D.R."/>
            <person name="Dinh H."/>
            <person name="Forbes L."/>
            <person name="Fowler G."/>
            <person name="Francisco L."/>
            <person name="Fu Q."/>
            <person name="Gubbala S."/>
            <person name="Hale W."/>
            <person name="Han Y."/>
            <person name="Hemphill L."/>
            <person name="Highlander S.K."/>
            <person name="Hirani K."/>
            <person name="Hogues M."/>
            <person name="Jackson L."/>
            <person name="Jakkamsetti A."/>
            <person name="Javaid M."/>
            <person name="Jiang H."/>
            <person name="Korchina V."/>
            <person name="Kovar C."/>
            <person name="Lara F."/>
            <person name="Lee S."/>
            <person name="Mata R."/>
            <person name="Mathew T."/>
            <person name="Moen C."/>
            <person name="Morales K."/>
            <person name="Munidasa M."/>
            <person name="Nazareth L."/>
            <person name="Ngo R."/>
            <person name="Nguyen L."/>
            <person name="Okwuonu G."/>
            <person name="Ongeri F."/>
            <person name="Patil S."/>
            <person name="Petrosino J."/>
            <person name="Pham C."/>
            <person name="Pham P."/>
            <person name="Pu L.-L."/>
            <person name="Puazo M."/>
            <person name="Raj R."/>
            <person name="Reid J."/>
            <person name="Rouhana J."/>
            <person name="Saada N."/>
            <person name="Shang Y."/>
            <person name="Simmons D."/>
            <person name="Thornton R."/>
            <person name="Warren J."/>
            <person name="Weissenberger G."/>
            <person name="Zhang J."/>
            <person name="Zhang L."/>
            <person name="Zhou C."/>
            <person name="Zhu D."/>
            <person name="Muzny D."/>
            <person name="Worley K."/>
            <person name="Gibbs R."/>
        </authorList>
    </citation>
    <scope>NUCLEOTIDE SEQUENCE [LARGE SCALE GENOMIC DNA]</scope>
    <source>
        <strain evidence="2 3">ATCC 43531</strain>
    </source>
</reference>
<keyword evidence="3" id="KW-1185">Reference proteome</keyword>
<comment type="caution">
    <text evidence="2">The sequence shown here is derived from an EMBL/GenBank/DDBJ whole genome shotgun (WGS) entry which is preliminary data.</text>
</comment>